<evidence type="ECO:0000313" key="4">
    <source>
        <dbReference type="Proteomes" id="UP001456524"/>
    </source>
</evidence>
<keyword evidence="2" id="KW-0812">Transmembrane</keyword>
<keyword evidence="2" id="KW-0472">Membrane</keyword>
<sequence length="164" mass="18064">MTLAYYTVNNFESNIEQPMCMICLAVLSAGEKAAKHKGPCTARAHAECLVSFKKATARNLNPRLRCRCGAHISTNSIKEPATPVTEQEQRQTASRNARLPGPSLAASPSPTISRWRFPEDRSLSADGENKIAEAIVYLTLGLCLFTMQITLFSLAQYLSNLYPK</sequence>
<feature type="transmembrane region" description="Helical" evidence="2">
    <location>
        <begin position="134"/>
        <end position="158"/>
    </location>
</feature>
<keyword evidence="2" id="KW-1133">Transmembrane helix</keyword>
<dbReference type="EMBL" id="JBBWUH010000004">
    <property type="protein sequence ID" value="KAK8169786.1"/>
    <property type="molecule type" value="Genomic_DNA"/>
</dbReference>
<comment type="caution">
    <text evidence="3">The sequence shown here is derived from an EMBL/GenBank/DDBJ whole genome shotgun (WGS) entry which is preliminary data.</text>
</comment>
<dbReference type="Proteomes" id="UP001456524">
    <property type="component" value="Unassembled WGS sequence"/>
</dbReference>
<name>A0ABR1XWY7_9PEZI</name>
<accession>A0ABR1XWY7</accession>
<feature type="region of interest" description="Disordered" evidence="1">
    <location>
        <begin position="78"/>
        <end position="112"/>
    </location>
</feature>
<feature type="compositionally biased region" description="Low complexity" evidence="1">
    <location>
        <begin position="99"/>
        <end position="110"/>
    </location>
</feature>
<keyword evidence="4" id="KW-1185">Reference proteome</keyword>
<evidence type="ECO:0000256" key="2">
    <source>
        <dbReference type="SAM" id="Phobius"/>
    </source>
</evidence>
<reference evidence="3 4" key="1">
    <citation type="journal article" date="2022" name="G3 (Bethesda)">
        <title>Enemy or ally: a genomic approach to elucidate the lifestyle of Phyllosticta citrichinaensis.</title>
        <authorList>
            <person name="Buijs V.A."/>
            <person name="Groenewald J.Z."/>
            <person name="Haridas S."/>
            <person name="LaButti K.M."/>
            <person name="Lipzen A."/>
            <person name="Martin F.M."/>
            <person name="Barry K."/>
            <person name="Grigoriev I.V."/>
            <person name="Crous P.W."/>
            <person name="Seidl M.F."/>
        </authorList>
    </citation>
    <scope>NUCLEOTIDE SEQUENCE [LARGE SCALE GENOMIC DNA]</scope>
    <source>
        <strain evidence="3 4">CBS 129764</strain>
    </source>
</reference>
<evidence type="ECO:0008006" key="5">
    <source>
        <dbReference type="Google" id="ProtNLM"/>
    </source>
</evidence>
<feature type="compositionally biased region" description="Polar residues" evidence="1">
    <location>
        <begin position="84"/>
        <end position="95"/>
    </location>
</feature>
<evidence type="ECO:0000313" key="3">
    <source>
        <dbReference type="EMBL" id="KAK8169786.1"/>
    </source>
</evidence>
<proteinExistence type="predicted"/>
<evidence type="ECO:0000256" key="1">
    <source>
        <dbReference type="SAM" id="MobiDB-lite"/>
    </source>
</evidence>
<organism evidence="3 4">
    <name type="scientific">Phyllosticta citrichinensis</name>
    <dbReference type="NCBI Taxonomy" id="1130410"/>
    <lineage>
        <taxon>Eukaryota</taxon>
        <taxon>Fungi</taxon>
        <taxon>Dikarya</taxon>
        <taxon>Ascomycota</taxon>
        <taxon>Pezizomycotina</taxon>
        <taxon>Dothideomycetes</taxon>
        <taxon>Dothideomycetes incertae sedis</taxon>
        <taxon>Botryosphaeriales</taxon>
        <taxon>Phyllostictaceae</taxon>
        <taxon>Phyllosticta</taxon>
    </lineage>
</organism>
<protein>
    <recommendedName>
        <fullName evidence="5">RING-type domain-containing protein</fullName>
    </recommendedName>
</protein>
<gene>
    <name evidence="3" type="ORF">IWX90DRAFT_477230</name>
</gene>